<dbReference type="OrthoDB" id="1880786at2759"/>
<evidence type="ECO:0000313" key="1">
    <source>
        <dbReference type="EMBL" id="GAU22419.1"/>
    </source>
</evidence>
<dbReference type="EMBL" id="DF973247">
    <property type="protein sequence ID" value="GAU22419.1"/>
    <property type="molecule type" value="Genomic_DNA"/>
</dbReference>
<organism evidence="1 2">
    <name type="scientific">Trifolium subterraneum</name>
    <name type="common">Subterranean clover</name>
    <dbReference type="NCBI Taxonomy" id="3900"/>
    <lineage>
        <taxon>Eukaryota</taxon>
        <taxon>Viridiplantae</taxon>
        <taxon>Streptophyta</taxon>
        <taxon>Embryophyta</taxon>
        <taxon>Tracheophyta</taxon>
        <taxon>Spermatophyta</taxon>
        <taxon>Magnoliopsida</taxon>
        <taxon>eudicotyledons</taxon>
        <taxon>Gunneridae</taxon>
        <taxon>Pentapetalae</taxon>
        <taxon>rosids</taxon>
        <taxon>fabids</taxon>
        <taxon>Fabales</taxon>
        <taxon>Fabaceae</taxon>
        <taxon>Papilionoideae</taxon>
        <taxon>50 kb inversion clade</taxon>
        <taxon>NPAAA clade</taxon>
        <taxon>Hologalegina</taxon>
        <taxon>IRL clade</taxon>
        <taxon>Trifolieae</taxon>
        <taxon>Trifolium</taxon>
    </lineage>
</organism>
<accession>A0A2Z6MU24</accession>
<dbReference type="Proteomes" id="UP000242715">
    <property type="component" value="Unassembled WGS sequence"/>
</dbReference>
<keyword evidence="2" id="KW-1185">Reference proteome</keyword>
<gene>
    <name evidence="1" type="ORF">TSUD_123060</name>
</gene>
<sequence>MERKKKPQPQENKDELALVNAAAWAWYQHGSKSEAKMAMNEFDVKRTKCSSRPSHYKLGAMRMTEVTNNNSLLDTYEVQCISRQLDSLLESSNKKHVDDTCNFAKTDNGNGRVDNKKRFFKFREFWAKNVVACGGGDDVVGVKFICT</sequence>
<dbReference type="PANTHER" id="PTHR34665">
    <property type="entry name" value="DUF3741 DOMAIN-CONTAINING PROTEIN"/>
    <property type="match status" value="1"/>
</dbReference>
<dbReference type="PANTHER" id="PTHR34665:SF4">
    <property type="entry name" value="DUF3741 DOMAIN-CONTAINING PROTEIN"/>
    <property type="match status" value="1"/>
</dbReference>
<evidence type="ECO:0000313" key="2">
    <source>
        <dbReference type="Proteomes" id="UP000242715"/>
    </source>
</evidence>
<dbReference type="AlphaFoldDB" id="A0A2Z6MU24"/>
<reference evidence="2" key="1">
    <citation type="journal article" date="2017" name="Front. Plant Sci.">
        <title>Climate Clever Clovers: New Paradigm to Reduce the Environmental Footprint of Ruminants by Breeding Low Methanogenic Forages Utilizing Haplotype Variation.</title>
        <authorList>
            <person name="Kaur P."/>
            <person name="Appels R."/>
            <person name="Bayer P.E."/>
            <person name="Keeble-Gagnere G."/>
            <person name="Wang J."/>
            <person name="Hirakawa H."/>
            <person name="Shirasawa K."/>
            <person name="Vercoe P."/>
            <person name="Stefanova K."/>
            <person name="Durmic Z."/>
            <person name="Nichols P."/>
            <person name="Revell C."/>
            <person name="Isobe S.N."/>
            <person name="Edwards D."/>
            <person name="Erskine W."/>
        </authorList>
    </citation>
    <scope>NUCLEOTIDE SEQUENCE [LARGE SCALE GENOMIC DNA]</scope>
    <source>
        <strain evidence="2">cv. Daliak</strain>
    </source>
</reference>
<proteinExistence type="predicted"/>
<protein>
    <submittedName>
        <fullName evidence="1">Uncharacterized protein</fullName>
    </submittedName>
</protein>
<name>A0A2Z6MU24_TRISU</name>